<reference evidence="5 6" key="1">
    <citation type="submission" date="2021-11" db="EMBL/GenBank/DDBJ databases">
        <authorList>
            <person name="Liang Q."/>
            <person name="Mou H."/>
            <person name="Liu Z."/>
        </authorList>
    </citation>
    <scope>NUCLEOTIDE SEQUENCE [LARGE SCALE GENOMIC DNA]</scope>
    <source>
        <strain evidence="5 6">CHU3</strain>
    </source>
</reference>
<dbReference type="Pfam" id="PF00990">
    <property type="entry name" value="GGDEF"/>
    <property type="match status" value="1"/>
</dbReference>
<gene>
    <name evidence="5" type="ORF">LNV07_21845</name>
</gene>
<sequence>MQTPFHLPTLDIPTLLIVYQVVAMLMAVVTLGGAWSARGRHGLWLWAGAFGVIALAQLLRALLVSFGAPTPWLSIGHIGGVISSALVLLAVRSFLGLRLHRLPVILFTGLACLASVLVVSTGQPQWSLLSLPLTLAASALLRGFALPPIIRSWNSRGGFALGLMLVDLSLSVAAYALRAITVTPAFAGSLEQAVTVNGLWLLLFIVLLTGQAFAVLLLVNSELQRSLWSMVEIDPLTSLLNRRGMKNRIGRLRQRGLVAKAAPSVVVAMIDFDHFKQINDRHGHAAGDAVLRGLGRLLLNHVRPNDLAVRMGGEEFAVVWQDVSAEDAVKLAERLRQSVEDELFGSEFGAIQCTVSIGIAMPRGQEEALDDLLGRADAALYKAKREGRNRVERAY</sequence>
<dbReference type="InterPro" id="IPR000160">
    <property type="entry name" value="GGDEF_dom"/>
</dbReference>
<dbReference type="PANTHER" id="PTHR45138:SF9">
    <property type="entry name" value="DIGUANYLATE CYCLASE DGCM-RELATED"/>
    <property type="match status" value="1"/>
</dbReference>
<dbReference type="CDD" id="cd01949">
    <property type="entry name" value="GGDEF"/>
    <property type="match status" value="1"/>
</dbReference>
<keyword evidence="6" id="KW-1185">Reference proteome</keyword>
<feature type="transmembrane region" description="Helical" evidence="3">
    <location>
        <begin position="75"/>
        <end position="95"/>
    </location>
</feature>
<evidence type="ECO:0000259" key="4">
    <source>
        <dbReference type="PROSITE" id="PS50887"/>
    </source>
</evidence>
<dbReference type="InterPro" id="IPR029787">
    <property type="entry name" value="Nucleotide_cyclase"/>
</dbReference>
<dbReference type="SMART" id="SM00267">
    <property type="entry name" value="GGDEF"/>
    <property type="match status" value="1"/>
</dbReference>
<dbReference type="SUPFAM" id="SSF55073">
    <property type="entry name" value="Nucleotide cyclase"/>
    <property type="match status" value="1"/>
</dbReference>
<feature type="transmembrane region" description="Helical" evidence="3">
    <location>
        <begin position="126"/>
        <end position="145"/>
    </location>
</feature>
<feature type="domain" description="GGDEF" evidence="4">
    <location>
        <begin position="263"/>
        <end position="395"/>
    </location>
</feature>
<keyword evidence="3" id="KW-0472">Membrane</keyword>
<accession>A0ABT2YL60</accession>
<evidence type="ECO:0000256" key="1">
    <source>
        <dbReference type="ARBA" id="ARBA00012528"/>
    </source>
</evidence>
<evidence type="ECO:0000313" key="5">
    <source>
        <dbReference type="EMBL" id="MCV2370737.1"/>
    </source>
</evidence>
<dbReference type="Gene3D" id="3.30.70.270">
    <property type="match status" value="1"/>
</dbReference>
<feature type="transmembrane region" description="Helical" evidence="3">
    <location>
        <begin position="197"/>
        <end position="219"/>
    </location>
</feature>
<dbReference type="InterPro" id="IPR050469">
    <property type="entry name" value="Diguanylate_Cyclase"/>
</dbReference>
<dbReference type="InterPro" id="IPR043128">
    <property type="entry name" value="Rev_trsase/Diguanyl_cyclase"/>
</dbReference>
<dbReference type="RefSeq" id="WP_263573326.1">
    <property type="nucleotide sequence ID" value="NZ_JAJIRN010000010.1"/>
</dbReference>
<dbReference type="PROSITE" id="PS50887">
    <property type="entry name" value="GGDEF"/>
    <property type="match status" value="1"/>
</dbReference>
<comment type="catalytic activity">
    <reaction evidence="2">
        <text>2 GTP = 3',3'-c-di-GMP + 2 diphosphate</text>
        <dbReference type="Rhea" id="RHEA:24898"/>
        <dbReference type="ChEBI" id="CHEBI:33019"/>
        <dbReference type="ChEBI" id="CHEBI:37565"/>
        <dbReference type="ChEBI" id="CHEBI:58805"/>
        <dbReference type="EC" id="2.7.7.65"/>
    </reaction>
</comment>
<name>A0ABT2YL60_9BURK</name>
<evidence type="ECO:0000256" key="2">
    <source>
        <dbReference type="ARBA" id="ARBA00034247"/>
    </source>
</evidence>
<dbReference type="NCBIfam" id="TIGR00254">
    <property type="entry name" value="GGDEF"/>
    <property type="match status" value="1"/>
</dbReference>
<feature type="transmembrane region" description="Helical" evidence="3">
    <location>
        <begin position="43"/>
        <end position="63"/>
    </location>
</feature>
<dbReference type="PANTHER" id="PTHR45138">
    <property type="entry name" value="REGULATORY COMPONENTS OF SENSORY TRANSDUCTION SYSTEM"/>
    <property type="match status" value="1"/>
</dbReference>
<dbReference type="EC" id="2.7.7.65" evidence="1"/>
<dbReference type="EMBL" id="JAJIRN010000010">
    <property type="protein sequence ID" value="MCV2370737.1"/>
    <property type="molecule type" value="Genomic_DNA"/>
</dbReference>
<organism evidence="5 6">
    <name type="scientific">Roseateles oligotrophus</name>
    <dbReference type="NCBI Taxonomy" id="1769250"/>
    <lineage>
        <taxon>Bacteria</taxon>
        <taxon>Pseudomonadati</taxon>
        <taxon>Pseudomonadota</taxon>
        <taxon>Betaproteobacteria</taxon>
        <taxon>Burkholderiales</taxon>
        <taxon>Sphaerotilaceae</taxon>
        <taxon>Roseateles</taxon>
    </lineage>
</organism>
<keyword evidence="3" id="KW-1133">Transmembrane helix</keyword>
<feature type="transmembrane region" description="Helical" evidence="3">
    <location>
        <begin position="12"/>
        <end position="31"/>
    </location>
</feature>
<protein>
    <recommendedName>
        <fullName evidence="1">diguanylate cyclase</fullName>
        <ecNumber evidence="1">2.7.7.65</ecNumber>
    </recommendedName>
</protein>
<comment type="caution">
    <text evidence="5">The sequence shown here is derived from an EMBL/GenBank/DDBJ whole genome shotgun (WGS) entry which is preliminary data.</text>
</comment>
<evidence type="ECO:0000313" key="6">
    <source>
        <dbReference type="Proteomes" id="UP001209701"/>
    </source>
</evidence>
<evidence type="ECO:0000256" key="3">
    <source>
        <dbReference type="SAM" id="Phobius"/>
    </source>
</evidence>
<feature type="transmembrane region" description="Helical" evidence="3">
    <location>
        <begin position="102"/>
        <end position="120"/>
    </location>
</feature>
<proteinExistence type="predicted"/>
<feature type="transmembrane region" description="Helical" evidence="3">
    <location>
        <begin position="157"/>
        <end position="177"/>
    </location>
</feature>
<keyword evidence="3" id="KW-0812">Transmembrane</keyword>
<dbReference type="Proteomes" id="UP001209701">
    <property type="component" value="Unassembled WGS sequence"/>
</dbReference>